<organism evidence="8 9">
    <name type="scientific">Cupriavidus lacunae</name>
    <dbReference type="NCBI Taxonomy" id="2666307"/>
    <lineage>
        <taxon>Bacteria</taxon>
        <taxon>Pseudomonadati</taxon>
        <taxon>Pseudomonadota</taxon>
        <taxon>Betaproteobacteria</taxon>
        <taxon>Burkholderiales</taxon>
        <taxon>Burkholderiaceae</taxon>
        <taxon>Cupriavidus</taxon>
    </lineage>
</organism>
<evidence type="ECO:0000256" key="3">
    <source>
        <dbReference type="ARBA" id="ARBA00022475"/>
    </source>
</evidence>
<keyword evidence="2" id="KW-0813">Transport</keyword>
<dbReference type="CDD" id="cd03293">
    <property type="entry name" value="ABC_NrtD_SsuB_transporters"/>
    <property type="match status" value="1"/>
</dbReference>
<dbReference type="AlphaFoldDB" id="A0A370NQD7"/>
<keyword evidence="3" id="KW-1003">Cell membrane</keyword>
<evidence type="ECO:0000313" key="9">
    <source>
        <dbReference type="Proteomes" id="UP000255165"/>
    </source>
</evidence>
<dbReference type="InterPro" id="IPR018632">
    <property type="entry name" value="AAA-associated_dom_C"/>
</dbReference>
<proteinExistence type="inferred from homology"/>
<dbReference type="Gene3D" id="3.40.50.300">
    <property type="entry name" value="P-loop containing nucleotide triphosphate hydrolases"/>
    <property type="match status" value="1"/>
</dbReference>
<dbReference type="PANTHER" id="PTHR42788:SF13">
    <property type="entry name" value="ALIPHATIC SULFONATES IMPORT ATP-BINDING PROTEIN SSUB"/>
    <property type="match status" value="1"/>
</dbReference>
<dbReference type="InterPro" id="IPR027417">
    <property type="entry name" value="P-loop_NTPase"/>
</dbReference>
<reference evidence="9" key="1">
    <citation type="submission" date="2018-06" db="EMBL/GenBank/DDBJ databases">
        <authorList>
            <person name="Feng T."/>
            <person name="Jeon C.O."/>
        </authorList>
    </citation>
    <scope>NUCLEOTIDE SEQUENCE [LARGE SCALE GENOMIC DNA]</scope>
    <source>
        <strain evidence="9">S23</strain>
    </source>
</reference>
<dbReference type="GO" id="GO:0005524">
    <property type="term" value="F:ATP binding"/>
    <property type="evidence" value="ECO:0007669"/>
    <property type="project" value="UniProtKB-KW"/>
</dbReference>
<dbReference type="Pfam" id="PF09821">
    <property type="entry name" value="AAA_assoc_C"/>
    <property type="match status" value="1"/>
</dbReference>
<evidence type="ECO:0000256" key="5">
    <source>
        <dbReference type="ARBA" id="ARBA00022741"/>
    </source>
</evidence>
<dbReference type="PROSITE" id="PS00211">
    <property type="entry name" value="ABC_TRANSPORTER_1"/>
    <property type="match status" value="1"/>
</dbReference>
<evidence type="ECO:0000256" key="6">
    <source>
        <dbReference type="ARBA" id="ARBA00022840"/>
    </source>
</evidence>
<dbReference type="Pfam" id="PF00005">
    <property type="entry name" value="ABC_tran"/>
    <property type="match status" value="1"/>
</dbReference>
<dbReference type="GO" id="GO:0016887">
    <property type="term" value="F:ATP hydrolysis activity"/>
    <property type="evidence" value="ECO:0007669"/>
    <property type="project" value="InterPro"/>
</dbReference>
<keyword evidence="5" id="KW-0547">Nucleotide-binding</keyword>
<dbReference type="RefSeq" id="WP_115213918.1">
    <property type="nucleotide sequence ID" value="NZ_QKWJ01000035.1"/>
</dbReference>
<comment type="caution">
    <text evidence="8">The sequence shown here is derived from an EMBL/GenBank/DDBJ whole genome shotgun (WGS) entry which is preliminary data.</text>
</comment>
<sequence length="448" mass="48747">MAENHTPTAAAPAVIDLRGVGKIFRTASQSDRAVLEGVDLTLREGEIVAMLGKSGSGKSTLLRIMAGLVGADRGEVHFRGERLAGTAEGIAMVFQSFALFPWLTVQQNVELGLEAQGVPKAERERRAEAAIDMIGLAGFNSALPRELSGGMRQRVGIARALVTEPDLLLMDEAFSALDVLTGETLRDEMLALWESGRANIRSILIVSHNIEEAVMMADRIVILSSDPGRIRAEVRVALPRPRNRDSAQVRALVDEIYALMTAPAAEARLPAQAPARQIAYRLPEADISQMEAILDLLCEAPFDGRADLPHLADEAGLTDDELLPACEALQLVQLVSIERGDIAVTNAGRAWYAAEPQQRKVMFGQQLLGNIALAAHIRRELVASEAGEIREEQVLNELEQFLKPAEAERVLSVAIGWGRYGEIYEYSYNSGMLTLPEEELPEAQSAED</sequence>
<dbReference type="PANTHER" id="PTHR42788">
    <property type="entry name" value="TAURINE IMPORT ATP-BINDING PROTEIN-RELATED"/>
    <property type="match status" value="1"/>
</dbReference>
<dbReference type="InterPro" id="IPR003439">
    <property type="entry name" value="ABC_transporter-like_ATP-bd"/>
</dbReference>
<evidence type="ECO:0000256" key="2">
    <source>
        <dbReference type="ARBA" id="ARBA00022448"/>
    </source>
</evidence>
<gene>
    <name evidence="8" type="ORF">DN412_24260</name>
</gene>
<dbReference type="Proteomes" id="UP000255165">
    <property type="component" value="Unassembled WGS sequence"/>
</dbReference>
<comment type="similarity">
    <text evidence="1">Belongs to the ABC transporter superfamily.</text>
</comment>
<dbReference type="InterPro" id="IPR003593">
    <property type="entry name" value="AAA+_ATPase"/>
</dbReference>
<feature type="domain" description="ABC transporter" evidence="7">
    <location>
        <begin position="15"/>
        <end position="250"/>
    </location>
</feature>
<protein>
    <submittedName>
        <fullName evidence="8">Nitrate ABC transporter ATP-binding protein</fullName>
    </submittedName>
</protein>
<accession>A0A370NQD7</accession>
<evidence type="ECO:0000259" key="7">
    <source>
        <dbReference type="PROSITE" id="PS50893"/>
    </source>
</evidence>
<dbReference type="InterPro" id="IPR017871">
    <property type="entry name" value="ABC_transporter-like_CS"/>
</dbReference>
<dbReference type="SUPFAM" id="SSF52540">
    <property type="entry name" value="P-loop containing nucleoside triphosphate hydrolases"/>
    <property type="match status" value="1"/>
</dbReference>
<keyword evidence="4" id="KW-0997">Cell inner membrane</keyword>
<evidence type="ECO:0000256" key="1">
    <source>
        <dbReference type="ARBA" id="ARBA00005417"/>
    </source>
</evidence>
<name>A0A370NQD7_9BURK</name>
<keyword evidence="4" id="KW-0472">Membrane</keyword>
<dbReference type="PROSITE" id="PS50893">
    <property type="entry name" value="ABC_TRANSPORTER_2"/>
    <property type="match status" value="1"/>
</dbReference>
<keyword evidence="9" id="KW-1185">Reference proteome</keyword>
<dbReference type="InterPro" id="IPR050166">
    <property type="entry name" value="ABC_transporter_ATP-bind"/>
</dbReference>
<dbReference type="EMBL" id="QKWJ01000035">
    <property type="protein sequence ID" value="RDK07791.1"/>
    <property type="molecule type" value="Genomic_DNA"/>
</dbReference>
<evidence type="ECO:0000256" key="4">
    <source>
        <dbReference type="ARBA" id="ARBA00022519"/>
    </source>
</evidence>
<evidence type="ECO:0000313" key="8">
    <source>
        <dbReference type="EMBL" id="RDK07791.1"/>
    </source>
</evidence>
<keyword evidence="6 8" id="KW-0067">ATP-binding</keyword>
<dbReference type="SMART" id="SM00382">
    <property type="entry name" value="AAA"/>
    <property type="match status" value="1"/>
</dbReference>